<name>A0A0E9TRS7_ANGAN</name>
<sequence length="96" mass="11305">MRVLDHYNKTQPEHTGSFIVLNCAALRINHKCNSTNITSTPLMRKVLNMNMLCVPWNYAQPTFFMIRKTKMFRKHLNAKLKIFFSSSSFRAQNEHD</sequence>
<reference evidence="1" key="2">
    <citation type="journal article" date="2015" name="Fish Shellfish Immunol.">
        <title>Early steps in the European eel (Anguilla anguilla)-Vibrio vulnificus interaction in the gills: Role of the RtxA13 toxin.</title>
        <authorList>
            <person name="Callol A."/>
            <person name="Pajuelo D."/>
            <person name="Ebbesson L."/>
            <person name="Teles M."/>
            <person name="MacKenzie S."/>
            <person name="Amaro C."/>
        </authorList>
    </citation>
    <scope>NUCLEOTIDE SEQUENCE</scope>
</reference>
<dbReference type="AlphaFoldDB" id="A0A0E9TRS7"/>
<proteinExistence type="predicted"/>
<accession>A0A0E9TRS7</accession>
<organism evidence="1">
    <name type="scientific">Anguilla anguilla</name>
    <name type="common">European freshwater eel</name>
    <name type="synonym">Muraena anguilla</name>
    <dbReference type="NCBI Taxonomy" id="7936"/>
    <lineage>
        <taxon>Eukaryota</taxon>
        <taxon>Metazoa</taxon>
        <taxon>Chordata</taxon>
        <taxon>Craniata</taxon>
        <taxon>Vertebrata</taxon>
        <taxon>Euteleostomi</taxon>
        <taxon>Actinopterygii</taxon>
        <taxon>Neopterygii</taxon>
        <taxon>Teleostei</taxon>
        <taxon>Anguilliformes</taxon>
        <taxon>Anguillidae</taxon>
        <taxon>Anguilla</taxon>
    </lineage>
</organism>
<protein>
    <submittedName>
        <fullName evidence="1">Uncharacterized protein</fullName>
    </submittedName>
</protein>
<evidence type="ECO:0000313" key="1">
    <source>
        <dbReference type="EMBL" id="JAH55438.1"/>
    </source>
</evidence>
<dbReference type="EMBL" id="GBXM01053139">
    <property type="protein sequence ID" value="JAH55438.1"/>
    <property type="molecule type" value="Transcribed_RNA"/>
</dbReference>
<reference evidence="1" key="1">
    <citation type="submission" date="2014-11" db="EMBL/GenBank/DDBJ databases">
        <authorList>
            <person name="Amaro Gonzalez C."/>
        </authorList>
    </citation>
    <scope>NUCLEOTIDE SEQUENCE</scope>
</reference>